<dbReference type="PANTHER" id="PTHR45138">
    <property type="entry name" value="REGULATORY COMPONENTS OF SENSORY TRANSDUCTION SYSTEM"/>
    <property type="match status" value="1"/>
</dbReference>
<evidence type="ECO:0000313" key="9">
    <source>
        <dbReference type="EMBL" id="SEK28347.1"/>
    </source>
</evidence>
<dbReference type="NCBIfam" id="TIGR00254">
    <property type="entry name" value="GGDEF"/>
    <property type="match status" value="1"/>
</dbReference>
<evidence type="ECO:0000256" key="6">
    <source>
        <dbReference type="SAM" id="Phobius"/>
    </source>
</evidence>
<evidence type="ECO:0000256" key="4">
    <source>
        <dbReference type="ARBA" id="ARBA00022777"/>
    </source>
</evidence>
<dbReference type="InterPro" id="IPR035965">
    <property type="entry name" value="PAS-like_dom_sf"/>
</dbReference>
<keyword evidence="10" id="KW-1185">Reference proteome</keyword>
<evidence type="ECO:0000313" key="10">
    <source>
        <dbReference type="Proteomes" id="UP000185766"/>
    </source>
</evidence>
<comment type="cofactor">
    <cofactor evidence="1">
        <name>Mg(2+)</name>
        <dbReference type="ChEBI" id="CHEBI:18420"/>
    </cofactor>
</comment>
<dbReference type="GO" id="GO:0016301">
    <property type="term" value="F:kinase activity"/>
    <property type="evidence" value="ECO:0007669"/>
    <property type="project" value="UniProtKB-KW"/>
</dbReference>
<feature type="domain" description="GGDEF" evidence="8">
    <location>
        <begin position="413"/>
        <end position="552"/>
    </location>
</feature>
<dbReference type="PROSITE" id="PS50887">
    <property type="entry name" value="GGDEF"/>
    <property type="match status" value="1"/>
</dbReference>
<dbReference type="InterPro" id="IPR031621">
    <property type="entry name" value="HisKA_7TM"/>
</dbReference>
<dbReference type="STRING" id="1429083.GCA_001885685_02262"/>
<dbReference type="Proteomes" id="UP000185766">
    <property type="component" value="Unassembled WGS sequence"/>
</dbReference>
<dbReference type="SMART" id="SM00267">
    <property type="entry name" value="GGDEF"/>
    <property type="match status" value="1"/>
</dbReference>
<organism evidence="9 10">
    <name type="scientific">Atopomonas hussainii</name>
    <dbReference type="NCBI Taxonomy" id="1429083"/>
    <lineage>
        <taxon>Bacteria</taxon>
        <taxon>Pseudomonadati</taxon>
        <taxon>Pseudomonadota</taxon>
        <taxon>Gammaproteobacteria</taxon>
        <taxon>Pseudomonadales</taxon>
        <taxon>Pseudomonadaceae</taxon>
        <taxon>Atopomonas</taxon>
    </lineage>
</organism>
<dbReference type="PANTHER" id="PTHR45138:SF9">
    <property type="entry name" value="DIGUANYLATE CYCLASE DGCM-RELATED"/>
    <property type="match status" value="1"/>
</dbReference>
<feature type="transmembrane region" description="Helical" evidence="6">
    <location>
        <begin position="38"/>
        <end position="64"/>
    </location>
</feature>
<dbReference type="RefSeq" id="WP_074864354.1">
    <property type="nucleotide sequence ID" value="NZ_FOAS01000001.1"/>
</dbReference>
<keyword evidence="4" id="KW-0808">Transferase</keyword>
<dbReference type="InterPro" id="IPR029787">
    <property type="entry name" value="Nucleotide_cyclase"/>
</dbReference>
<feature type="transmembrane region" description="Helical" evidence="6">
    <location>
        <begin position="145"/>
        <end position="169"/>
    </location>
</feature>
<keyword evidence="6" id="KW-1133">Transmembrane helix</keyword>
<name>A0A1H7FT08_9GAMM</name>
<keyword evidence="4" id="KW-0418">Kinase</keyword>
<evidence type="ECO:0000256" key="3">
    <source>
        <dbReference type="ARBA" id="ARBA00012528"/>
    </source>
</evidence>
<dbReference type="CDD" id="cd01949">
    <property type="entry name" value="GGDEF"/>
    <property type="match status" value="1"/>
</dbReference>
<dbReference type="AlphaFoldDB" id="A0A1H7FT08"/>
<dbReference type="InterPro" id="IPR013656">
    <property type="entry name" value="PAS_4"/>
</dbReference>
<dbReference type="Gene3D" id="3.30.450.20">
    <property type="entry name" value="PAS domain"/>
    <property type="match status" value="1"/>
</dbReference>
<sequence>MDWQVLYMLGVLVALIALAGAGLHAWRYRHLGTAKPLLFFVATAWCWSLCVVLMATASPAFAIHWLKVKYLFIGMTPVGAFIFVLCFTGGERWSRPGLWAAMLALPLGTQWLLWNPATTTLMLQDVRFTRIDALTYTDTLIFGPYYWLFTAYGYLLILAGICLTLATLWSGNPLLRRQGGLLAAGLLMPLIANVLLITGLVPRQYDLVPLGLALAVGMLWLAMLRYQLFNVLPVMRNRALDAVRDGVLVLDTHQRVVDMNRAFAQMTGVASNHGLGRLLTQAFASQPLLCEHLTQRLGDTPVAVSSQALLQLAGHDYELDVSPIFNTRQQLQGHTVTLHDLNDRVALEAQLRARNAELEQANLDLTQHSLTDPLTGLRNRRFVLQHISHDLERCCERYRRWQDEGHSERPDDADLIAFLVDIDHFKEVNDSYGHNAGDSVLQQVQARLQRVFREDDYLVRWGGEEFLVVTRQVPRQQAPQLAERLRLAFAEQPFRLSNGQPLRKTCSVGFACYPFLPHEPNAVGWLQVIDLADQALYHAKQAGRNRWFGYQAKPDARSDAVLPWLQTPAAQREQSPWLTLFDQSGQ</sequence>
<dbReference type="InterPro" id="IPR000014">
    <property type="entry name" value="PAS"/>
</dbReference>
<dbReference type="InterPro" id="IPR000160">
    <property type="entry name" value="GGDEF_dom"/>
</dbReference>
<feature type="transmembrane region" description="Helical" evidence="6">
    <location>
        <begin position="181"/>
        <end position="201"/>
    </location>
</feature>
<dbReference type="EMBL" id="FOAS01000001">
    <property type="protein sequence ID" value="SEK28347.1"/>
    <property type="molecule type" value="Genomic_DNA"/>
</dbReference>
<feature type="transmembrane region" description="Helical" evidence="6">
    <location>
        <begin position="6"/>
        <end position="26"/>
    </location>
</feature>
<accession>A0A1H7FT08</accession>
<dbReference type="PROSITE" id="PS50112">
    <property type="entry name" value="PAS"/>
    <property type="match status" value="1"/>
</dbReference>
<dbReference type="GO" id="GO:0052621">
    <property type="term" value="F:diguanylate cyclase activity"/>
    <property type="evidence" value="ECO:0007669"/>
    <property type="project" value="UniProtKB-EC"/>
</dbReference>
<keyword evidence="6" id="KW-0472">Membrane</keyword>
<evidence type="ECO:0000256" key="5">
    <source>
        <dbReference type="ARBA" id="ARBA00034247"/>
    </source>
</evidence>
<dbReference type="Pfam" id="PF00990">
    <property type="entry name" value="GGDEF"/>
    <property type="match status" value="1"/>
</dbReference>
<evidence type="ECO:0000256" key="1">
    <source>
        <dbReference type="ARBA" id="ARBA00001946"/>
    </source>
</evidence>
<dbReference type="GO" id="GO:0005886">
    <property type="term" value="C:plasma membrane"/>
    <property type="evidence" value="ECO:0007669"/>
    <property type="project" value="UniProtKB-SubCell"/>
</dbReference>
<dbReference type="EC" id="2.7.7.65" evidence="3"/>
<dbReference type="SUPFAM" id="SSF55073">
    <property type="entry name" value="Nucleotide cyclase"/>
    <property type="match status" value="1"/>
</dbReference>
<reference evidence="9 10" key="1">
    <citation type="submission" date="2016-10" db="EMBL/GenBank/DDBJ databases">
        <authorList>
            <person name="de Groot N.N."/>
        </authorList>
    </citation>
    <scope>NUCLEOTIDE SEQUENCE [LARGE SCALE GENOMIC DNA]</scope>
    <source>
        <strain evidence="9 10">JCM 19513</strain>
    </source>
</reference>
<comment type="catalytic activity">
    <reaction evidence="5">
        <text>2 GTP = 3',3'-c-di-GMP + 2 diphosphate</text>
        <dbReference type="Rhea" id="RHEA:24898"/>
        <dbReference type="ChEBI" id="CHEBI:33019"/>
        <dbReference type="ChEBI" id="CHEBI:37565"/>
        <dbReference type="ChEBI" id="CHEBI:58805"/>
        <dbReference type="EC" id="2.7.7.65"/>
    </reaction>
</comment>
<evidence type="ECO:0000259" key="8">
    <source>
        <dbReference type="PROSITE" id="PS50887"/>
    </source>
</evidence>
<dbReference type="Gene3D" id="3.30.70.270">
    <property type="match status" value="1"/>
</dbReference>
<dbReference type="InterPro" id="IPR043128">
    <property type="entry name" value="Rev_trsase/Diguanyl_cyclase"/>
</dbReference>
<dbReference type="Pfam" id="PF16927">
    <property type="entry name" value="HisKA_7TM"/>
    <property type="match status" value="1"/>
</dbReference>
<dbReference type="Pfam" id="PF08448">
    <property type="entry name" value="PAS_4"/>
    <property type="match status" value="1"/>
</dbReference>
<dbReference type="SUPFAM" id="SSF55785">
    <property type="entry name" value="PYP-like sensor domain (PAS domain)"/>
    <property type="match status" value="1"/>
</dbReference>
<proteinExistence type="predicted"/>
<protein>
    <recommendedName>
        <fullName evidence="3">diguanylate cyclase</fullName>
        <ecNumber evidence="3">2.7.7.65</ecNumber>
    </recommendedName>
</protein>
<dbReference type="InterPro" id="IPR050469">
    <property type="entry name" value="Diguanylate_Cyclase"/>
</dbReference>
<feature type="transmembrane region" description="Helical" evidence="6">
    <location>
        <begin position="97"/>
        <end position="114"/>
    </location>
</feature>
<evidence type="ECO:0000259" key="7">
    <source>
        <dbReference type="PROSITE" id="PS50112"/>
    </source>
</evidence>
<feature type="domain" description="PAS" evidence="7">
    <location>
        <begin position="238"/>
        <end position="277"/>
    </location>
</feature>
<evidence type="ECO:0000256" key="2">
    <source>
        <dbReference type="ARBA" id="ARBA00004533"/>
    </source>
</evidence>
<dbReference type="FunFam" id="3.30.70.270:FF:000001">
    <property type="entry name" value="Diguanylate cyclase domain protein"/>
    <property type="match status" value="1"/>
</dbReference>
<gene>
    <name evidence="9" type="ORF">SAMN05216214_101301</name>
</gene>
<feature type="transmembrane region" description="Helical" evidence="6">
    <location>
        <begin position="207"/>
        <end position="228"/>
    </location>
</feature>
<comment type="subcellular location">
    <subcellularLocation>
        <location evidence="2">Cell inner membrane</location>
    </subcellularLocation>
</comment>
<feature type="transmembrane region" description="Helical" evidence="6">
    <location>
        <begin position="70"/>
        <end position="90"/>
    </location>
</feature>
<keyword evidence="6" id="KW-0812">Transmembrane</keyword>